<feature type="chain" id="PRO_5014649702" evidence="1">
    <location>
        <begin position="28"/>
        <end position="129"/>
    </location>
</feature>
<feature type="signal peptide" evidence="1">
    <location>
        <begin position="1"/>
        <end position="27"/>
    </location>
</feature>
<accession>A0A2M4B0V1</accession>
<dbReference type="AlphaFoldDB" id="A0A2M4B0V1"/>
<name>A0A2M4B0V1_9DIPT</name>
<sequence>MSEKKTTTKNSPTMAVTLLLRLSFCQPASVSSTIPNTIIAFKNITMYVSITSWPCDDPWTYAMPPFWLLCTNGGLRMWFHIWPETIAKQNMTAISAHICLLYRKSKLLRRRYRKPPMKSVSIRTAAVAE</sequence>
<organism evidence="2">
    <name type="scientific">Anopheles triannulatus</name>
    <dbReference type="NCBI Taxonomy" id="58253"/>
    <lineage>
        <taxon>Eukaryota</taxon>
        <taxon>Metazoa</taxon>
        <taxon>Ecdysozoa</taxon>
        <taxon>Arthropoda</taxon>
        <taxon>Hexapoda</taxon>
        <taxon>Insecta</taxon>
        <taxon>Pterygota</taxon>
        <taxon>Neoptera</taxon>
        <taxon>Endopterygota</taxon>
        <taxon>Diptera</taxon>
        <taxon>Nematocera</taxon>
        <taxon>Culicoidea</taxon>
        <taxon>Culicidae</taxon>
        <taxon>Anophelinae</taxon>
        <taxon>Anopheles</taxon>
    </lineage>
</organism>
<keyword evidence="1" id="KW-0732">Signal</keyword>
<protein>
    <submittedName>
        <fullName evidence="2">Putative secreted protein</fullName>
    </submittedName>
</protein>
<dbReference type="EMBL" id="GGFK01013336">
    <property type="protein sequence ID" value="MBW46657.1"/>
    <property type="molecule type" value="Transcribed_RNA"/>
</dbReference>
<evidence type="ECO:0000256" key="1">
    <source>
        <dbReference type="SAM" id="SignalP"/>
    </source>
</evidence>
<evidence type="ECO:0000313" key="2">
    <source>
        <dbReference type="EMBL" id="MBW46657.1"/>
    </source>
</evidence>
<reference evidence="2" key="1">
    <citation type="submission" date="2018-01" db="EMBL/GenBank/DDBJ databases">
        <title>An insight into the sialome of Amazonian anophelines.</title>
        <authorList>
            <person name="Ribeiro J.M."/>
            <person name="Scarpassa V."/>
            <person name="Calvo E."/>
        </authorList>
    </citation>
    <scope>NUCLEOTIDE SEQUENCE</scope>
    <source>
        <tissue evidence="2">Salivary glands</tissue>
    </source>
</reference>
<proteinExistence type="predicted"/>